<dbReference type="Gene3D" id="3.90.79.10">
    <property type="entry name" value="Nucleoside Triphosphate Pyrophosphohydrolase"/>
    <property type="match status" value="1"/>
</dbReference>
<sequence>MVAETDFHGAKVALFFGDELLVYRRDDHPDIPFPNMIDLPGGGRENGESGRECVVRETREEFGINIDAQSLQFAESYENWRGAGPGALFFTGQLTSDQIGAIRFGDEGQGWHLMPVPEFLESMEVVPHLRQRLQAWLDKELT</sequence>
<dbReference type="InterPro" id="IPR015797">
    <property type="entry name" value="NUDIX_hydrolase-like_dom_sf"/>
</dbReference>
<name>A0A1N6EJT3_9SPHN</name>
<accession>A0A1N6EJT3</accession>
<proteinExistence type="predicted"/>
<dbReference type="PROSITE" id="PS00893">
    <property type="entry name" value="NUDIX_BOX"/>
    <property type="match status" value="1"/>
</dbReference>
<evidence type="ECO:0000256" key="2">
    <source>
        <dbReference type="ARBA" id="ARBA00022801"/>
    </source>
</evidence>
<dbReference type="Pfam" id="PF00293">
    <property type="entry name" value="NUDIX"/>
    <property type="match status" value="1"/>
</dbReference>
<evidence type="ECO:0000313" key="4">
    <source>
        <dbReference type="EMBL" id="SIN83274.1"/>
    </source>
</evidence>
<dbReference type="AlphaFoldDB" id="A0A1N6EJT3"/>
<evidence type="ECO:0000313" key="5">
    <source>
        <dbReference type="Proteomes" id="UP000185192"/>
    </source>
</evidence>
<keyword evidence="2" id="KW-0378">Hydrolase</keyword>
<gene>
    <name evidence="4" type="ORF">SAMN02745824_1961</name>
</gene>
<reference evidence="5" key="1">
    <citation type="submission" date="2016-11" db="EMBL/GenBank/DDBJ databases">
        <authorList>
            <person name="Varghese N."/>
            <person name="Submissions S."/>
        </authorList>
    </citation>
    <scope>NUCLEOTIDE SEQUENCE [LARGE SCALE GENOMIC DNA]</scope>
    <source>
        <strain evidence="5">DSM 22363</strain>
    </source>
</reference>
<dbReference type="GO" id="GO:0016787">
    <property type="term" value="F:hydrolase activity"/>
    <property type="evidence" value="ECO:0007669"/>
    <property type="project" value="UniProtKB-KW"/>
</dbReference>
<comment type="cofactor">
    <cofactor evidence="1">
        <name>Mg(2+)</name>
        <dbReference type="ChEBI" id="CHEBI:18420"/>
    </cofactor>
</comment>
<dbReference type="Proteomes" id="UP000185192">
    <property type="component" value="Unassembled WGS sequence"/>
</dbReference>
<feature type="domain" description="Nudix hydrolase" evidence="3">
    <location>
        <begin position="5"/>
        <end position="138"/>
    </location>
</feature>
<dbReference type="RefSeq" id="WP_074205069.1">
    <property type="nucleotide sequence ID" value="NZ_FSQW01000002.1"/>
</dbReference>
<dbReference type="InterPro" id="IPR020084">
    <property type="entry name" value="NUDIX_hydrolase_CS"/>
</dbReference>
<organism evidence="4 5">
    <name type="scientific">Parasphingorhabdus marina DSM 22363</name>
    <dbReference type="NCBI Taxonomy" id="1123272"/>
    <lineage>
        <taxon>Bacteria</taxon>
        <taxon>Pseudomonadati</taxon>
        <taxon>Pseudomonadota</taxon>
        <taxon>Alphaproteobacteria</taxon>
        <taxon>Sphingomonadales</taxon>
        <taxon>Sphingomonadaceae</taxon>
        <taxon>Parasphingorhabdus</taxon>
    </lineage>
</organism>
<dbReference type="SUPFAM" id="SSF55811">
    <property type="entry name" value="Nudix"/>
    <property type="match status" value="1"/>
</dbReference>
<dbReference type="CDD" id="cd04682">
    <property type="entry name" value="NUDIX_Hydrolase"/>
    <property type="match status" value="1"/>
</dbReference>
<protein>
    <submittedName>
        <fullName evidence="4">8-oxo-dGTP diphosphatase</fullName>
    </submittedName>
</protein>
<evidence type="ECO:0000259" key="3">
    <source>
        <dbReference type="PROSITE" id="PS51462"/>
    </source>
</evidence>
<dbReference type="InterPro" id="IPR000086">
    <property type="entry name" value="NUDIX_hydrolase_dom"/>
</dbReference>
<keyword evidence="5" id="KW-1185">Reference proteome</keyword>
<evidence type="ECO:0000256" key="1">
    <source>
        <dbReference type="ARBA" id="ARBA00001946"/>
    </source>
</evidence>
<dbReference type="STRING" id="1123272.SAMN02745824_1961"/>
<dbReference type="EMBL" id="FSQW01000002">
    <property type="protein sequence ID" value="SIN83274.1"/>
    <property type="molecule type" value="Genomic_DNA"/>
</dbReference>
<dbReference type="PROSITE" id="PS51462">
    <property type="entry name" value="NUDIX"/>
    <property type="match status" value="1"/>
</dbReference>